<gene>
    <name evidence="6" type="ORF">DW707_14125</name>
    <name evidence="5" type="ORF">ERS852444_03344</name>
</gene>
<evidence type="ECO:0000313" key="5">
    <source>
        <dbReference type="EMBL" id="CUN29662.1"/>
    </source>
</evidence>
<dbReference type="RefSeq" id="WP_055171940.1">
    <property type="nucleotide sequence ID" value="NZ_CATWND010000021.1"/>
</dbReference>
<evidence type="ECO:0000256" key="1">
    <source>
        <dbReference type="ARBA" id="ARBA00005662"/>
    </source>
</evidence>
<name>A0A173VQS8_9FIRM</name>
<feature type="compositionally biased region" description="Acidic residues" evidence="2">
    <location>
        <begin position="56"/>
        <end position="65"/>
    </location>
</feature>
<evidence type="ECO:0000256" key="3">
    <source>
        <dbReference type="SAM" id="Phobius"/>
    </source>
</evidence>
<dbReference type="InterPro" id="IPR052169">
    <property type="entry name" value="CW_Biosynth-Accessory"/>
</dbReference>
<dbReference type="EMBL" id="QSKW01000027">
    <property type="protein sequence ID" value="RHE94005.1"/>
    <property type="molecule type" value="Genomic_DNA"/>
</dbReference>
<organism evidence="5 7">
    <name type="scientific">Roseburia inulinivorans</name>
    <dbReference type="NCBI Taxonomy" id="360807"/>
    <lineage>
        <taxon>Bacteria</taxon>
        <taxon>Bacillati</taxon>
        <taxon>Bacillota</taxon>
        <taxon>Clostridia</taxon>
        <taxon>Lachnospirales</taxon>
        <taxon>Lachnospiraceae</taxon>
        <taxon>Roseburia</taxon>
    </lineage>
</organism>
<feature type="region of interest" description="Disordered" evidence="2">
    <location>
        <begin position="33"/>
        <end position="98"/>
    </location>
</feature>
<evidence type="ECO:0000313" key="6">
    <source>
        <dbReference type="EMBL" id="RHE94005.1"/>
    </source>
</evidence>
<dbReference type="PANTHER" id="PTHR33393:SF13">
    <property type="entry name" value="PGA BIOSYNTHESIS PROTEIN CAPA"/>
    <property type="match status" value="1"/>
</dbReference>
<dbReference type="Gene3D" id="3.60.21.10">
    <property type="match status" value="1"/>
</dbReference>
<dbReference type="SUPFAM" id="SSF56300">
    <property type="entry name" value="Metallo-dependent phosphatases"/>
    <property type="match status" value="1"/>
</dbReference>
<feature type="domain" description="Capsule synthesis protein CapA" evidence="4">
    <location>
        <begin position="104"/>
        <end position="345"/>
    </location>
</feature>
<dbReference type="Proteomes" id="UP000286271">
    <property type="component" value="Unassembled WGS sequence"/>
</dbReference>
<protein>
    <submittedName>
        <fullName evidence="5">Bacterial capsule synthesis protein PGA_cap</fullName>
    </submittedName>
    <submittedName>
        <fullName evidence="6">CapA family protein</fullName>
    </submittedName>
</protein>
<dbReference type="SMART" id="SM00854">
    <property type="entry name" value="PGA_cap"/>
    <property type="match status" value="1"/>
</dbReference>
<reference evidence="6 8" key="2">
    <citation type="submission" date="2018-08" db="EMBL/GenBank/DDBJ databases">
        <title>A genome reference for cultivated species of the human gut microbiota.</title>
        <authorList>
            <person name="Zou Y."/>
            <person name="Xue W."/>
            <person name="Luo G."/>
        </authorList>
    </citation>
    <scope>NUCLEOTIDE SEQUENCE [LARGE SCALE GENOMIC DNA]</scope>
    <source>
        <strain evidence="6 8">AM27-11</strain>
    </source>
</reference>
<evidence type="ECO:0000259" key="4">
    <source>
        <dbReference type="SMART" id="SM00854"/>
    </source>
</evidence>
<dbReference type="Pfam" id="PF09587">
    <property type="entry name" value="PGA_cap"/>
    <property type="match status" value="1"/>
</dbReference>
<evidence type="ECO:0000313" key="8">
    <source>
        <dbReference type="Proteomes" id="UP000286271"/>
    </source>
</evidence>
<feature type="transmembrane region" description="Helical" evidence="3">
    <location>
        <begin position="7"/>
        <end position="26"/>
    </location>
</feature>
<dbReference type="InterPro" id="IPR019079">
    <property type="entry name" value="Capsule_synth_CapA"/>
</dbReference>
<dbReference type="AlphaFoldDB" id="A0A173VQS8"/>
<keyword evidence="3" id="KW-0472">Membrane</keyword>
<sequence length="408" mass="44377">MGKRTRIVLYALSLVTMLAMVTLIIFSHGRQSGEPAKDVLSETDISSTEEPVQIPEAEESEETEAADGQNRIQNDTEQEEADIAGGETDKQAEAGNTEGDGSTTLIFAGDVLFANAFKSNYDAGGIEKVIEPQLLQELQDADIFMVNNEFPFSNRGEPMEDKQFTFCCDPKYVKALNEMGVDIVSLANNHTLDYGRDALSDTFTTLDGAGILYAGAGETKERAYELQIIEKNGKKFGFLAASRVVPESNWKVEERTPGMLTAYDDTKLVQLIKEARSGCDFLSVYIHWGVEYDAYPQDYQTKIATDCFNAGADLILGAHTHCLQGISYISGKPVFYSLGNFVFGQNIDKTAAVKVQVSSDGTVSYGLLPVYAAGGTTKLMDTNSASALYQYMTQISDGVTIGADGKIN</sequence>
<comment type="similarity">
    <text evidence="1">Belongs to the CapA family.</text>
</comment>
<dbReference type="EMBL" id="CYXX01000039">
    <property type="protein sequence ID" value="CUN29662.1"/>
    <property type="molecule type" value="Genomic_DNA"/>
</dbReference>
<dbReference type="Proteomes" id="UP000095453">
    <property type="component" value="Unassembled WGS sequence"/>
</dbReference>
<evidence type="ECO:0000256" key="2">
    <source>
        <dbReference type="SAM" id="MobiDB-lite"/>
    </source>
</evidence>
<accession>A0A173VQS8</accession>
<keyword evidence="3" id="KW-0812">Transmembrane</keyword>
<dbReference type="InterPro" id="IPR029052">
    <property type="entry name" value="Metallo-depent_PP-like"/>
</dbReference>
<dbReference type="CDD" id="cd07381">
    <property type="entry name" value="MPP_CapA"/>
    <property type="match status" value="1"/>
</dbReference>
<evidence type="ECO:0000313" key="7">
    <source>
        <dbReference type="Proteomes" id="UP000095453"/>
    </source>
</evidence>
<reference evidence="5 7" key="1">
    <citation type="submission" date="2015-09" db="EMBL/GenBank/DDBJ databases">
        <authorList>
            <consortium name="Pathogen Informatics"/>
        </authorList>
    </citation>
    <scope>NUCLEOTIDE SEQUENCE [LARGE SCALE GENOMIC DNA]</scope>
    <source>
        <strain evidence="5 7">2789STDY5608887</strain>
    </source>
</reference>
<proteinExistence type="inferred from homology"/>
<keyword evidence="3" id="KW-1133">Transmembrane helix</keyword>
<dbReference type="PANTHER" id="PTHR33393">
    <property type="entry name" value="POLYGLUTAMINE SYNTHESIS ACCESSORY PROTEIN RV0574C-RELATED"/>
    <property type="match status" value="1"/>
</dbReference>